<evidence type="ECO:0000313" key="1">
    <source>
        <dbReference type="EMBL" id="KAG5634454.1"/>
    </source>
</evidence>
<name>A0A9P7K2S7_9AGAR</name>
<evidence type="ECO:0000313" key="2">
    <source>
        <dbReference type="Proteomes" id="UP000717328"/>
    </source>
</evidence>
<dbReference type="Proteomes" id="UP000717328">
    <property type="component" value="Unassembled WGS sequence"/>
</dbReference>
<comment type="caution">
    <text evidence="1">The sequence shown here is derived from an EMBL/GenBank/DDBJ whole genome shotgun (WGS) entry which is preliminary data.</text>
</comment>
<sequence length="114" mass="12453">MNSLWHIACGVSSELGLTSEYESGGATLQTFTPRDKITWESTGLEVIRAAKLRVESCASSILPGPYSHLTFHSVMAMRPGVSQKNDFLPTVSADHFVGKYALTVRLSMTSIHTH</sequence>
<dbReference type="EMBL" id="JABCKI010006403">
    <property type="protein sequence ID" value="KAG5634454.1"/>
    <property type="molecule type" value="Genomic_DNA"/>
</dbReference>
<dbReference type="AlphaFoldDB" id="A0A9P7K2S7"/>
<dbReference type="OrthoDB" id="7668193at2759"/>
<gene>
    <name evidence="1" type="ORF">H0H81_001887</name>
</gene>
<reference evidence="1" key="1">
    <citation type="submission" date="2021-02" db="EMBL/GenBank/DDBJ databases">
        <authorList>
            <person name="Nieuwenhuis M."/>
            <person name="Van De Peppel L.J.J."/>
        </authorList>
    </citation>
    <scope>NUCLEOTIDE SEQUENCE</scope>
    <source>
        <strain evidence="1">D49</strain>
    </source>
</reference>
<accession>A0A9P7K2S7</accession>
<proteinExistence type="predicted"/>
<keyword evidence="2" id="KW-1185">Reference proteome</keyword>
<protein>
    <submittedName>
        <fullName evidence="1">Uncharacterized protein</fullName>
    </submittedName>
</protein>
<reference evidence="1" key="2">
    <citation type="submission" date="2021-10" db="EMBL/GenBank/DDBJ databases">
        <title>Phylogenomics reveals ancestral predisposition of the termite-cultivated fungus Termitomyces towards a domesticated lifestyle.</title>
        <authorList>
            <person name="Auxier B."/>
            <person name="Grum-Grzhimaylo A."/>
            <person name="Cardenas M.E."/>
            <person name="Lodge J.D."/>
            <person name="Laessoe T."/>
            <person name="Pedersen O."/>
            <person name="Smith M.E."/>
            <person name="Kuyper T.W."/>
            <person name="Franco-Molano E.A."/>
            <person name="Baroni T.J."/>
            <person name="Aanen D.K."/>
        </authorList>
    </citation>
    <scope>NUCLEOTIDE SEQUENCE</scope>
    <source>
        <strain evidence="1">D49</strain>
    </source>
</reference>
<organism evidence="1 2">
    <name type="scientific">Sphagnurus paluster</name>
    <dbReference type="NCBI Taxonomy" id="117069"/>
    <lineage>
        <taxon>Eukaryota</taxon>
        <taxon>Fungi</taxon>
        <taxon>Dikarya</taxon>
        <taxon>Basidiomycota</taxon>
        <taxon>Agaricomycotina</taxon>
        <taxon>Agaricomycetes</taxon>
        <taxon>Agaricomycetidae</taxon>
        <taxon>Agaricales</taxon>
        <taxon>Tricholomatineae</taxon>
        <taxon>Lyophyllaceae</taxon>
        <taxon>Sphagnurus</taxon>
    </lineage>
</organism>